<feature type="domain" description="AIR9-like A9" evidence="2">
    <location>
        <begin position="1037"/>
        <end position="1119"/>
    </location>
</feature>
<dbReference type="Gramene" id="OB07G12390.1">
    <property type="protein sequence ID" value="OB07G12390.1"/>
    <property type="gene ID" value="OB07G12390"/>
</dbReference>
<feature type="domain" description="AIR9-like A9" evidence="2">
    <location>
        <begin position="646"/>
        <end position="731"/>
    </location>
</feature>
<feature type="domain" description="AIR9-like A9" evidence="2">
    <location>
        <begin position="1434"/>
        <end position="1519"/>
    </location>
</feature>
<dbReference type="GO" id="GO:0009506">
    <property type="term" value="C:plasmodesma"/>
    <property type="evidence" value="ECO:0007669"/>
    <property type="project" value="TreeGrafter"/>
</dbReference>
<proteinExistence type="predicted"/>
<dbReference type="KEGG" id="obr:102706952"/>
<dbReference type="OrthoDB" id="1904536at2759"/>
<dbReference type="FunFam" id="3.80.10.10:FF:000328">
    <property type="entry name" value="187-kDa microtubule-associated protein AIR9"/>
    <property type="match status" value="1"/>
</dbReference>
<feature type="domain" description="AIR9-like A9" evidence="2">
    <location>
        <begin position="1245"/>
        <end position="1312"/>
    </location>
</feature>
<dbReference type="OMA" id="TIFRWIL"/>
<dbReference type="GO" id="GO:0005886">
    <property type="term" value="C:plasma membrane"/>
    <property type="evidence" value="ECO:0007669"/>
    <property type="project" value="TreeGrafter"/>
</dbReference>
<evidence type="ECO:0000259" key="2">
    <source>
        <dbReference type="Pfam" id="PF23197"/>
    </source>
</evidence>
<feature type="domain" description="AIR9 PH-like" evidence="3">
    <location>
        <begin position="1549"/>
        <end position="1645"/>
    </location>
</feature>
<reference evidence="4" key="2">
    <citation type="submission" date="2013-04" db="UniProtKB">
        <authorList>
            <consortium name="EnsemblPlants"/>
        </authorList>
    </citation>
    <scope>IDENTIFICATION</scope>
</reference>
<name>J3MIK7_ORYBR</name>
<feature type="compositionally biased region" description="Polar residues" evidence="1">
    <location>
        <begin position="68"/>
        <end position="84"/>
    </location>
</feature>
<feature type="domain" description="AIR9-like A9" evidence="2">
    <location>
        <begin position="943"/>
        <end position="1024"/>
    </location>
</feature>
<feature type="domain" description="AIR9-like A9" evidence="2">
    <location>
        <begin position="1135"/>
        <end position="1220"/>
    </location>
</feature>
<dbReference type="Gene3D" id="3.80.10.10">
    <property type="entry name" value="Ribonuclease Inhibitor"/>
    <property type="match status" value="1"/>
</dbReference>
<dbReference type="InterPro" id="IPR056287">
    <property type="entry name" value="PH_AIR9"/>
</dbReference>
<dbReference type="EnsemblPlants" id="OB07G12390.1">
    <property type="protein sequence ID" value="OB07G12390.1"/>
    <property type="gene ID" value="OB07G12390"/>
</dbReference>
<dbReference type="SUPFAM" id="SSF52058">
    <property type="entry name" value="L domain-like"/>
    <property type="match status" value="1"/>
</dbReference>
<dbReference type="STRING" id="4533.J3MIK7"/>
<feature type="compositionally biased region" description="Basic and acidic residues" evidence="1">
    <location>
        <begin position="114"/>
        <end position="132"/>
    </location>
</feature>
<feature type="region of interest" description="Disordered" evidence="1">
    <location>
        <begin position="1"/>
        <end position="214"/>
    </location>
</feature>
<evidence type="ECO:0008006" key="6">
    <source>
        <dbReference type="Google" id="ProtNLM"/>
    </source>
</evidence>
<dbReference type="Pfam" id="PF23218">
    <property type="entry name" value="PH_AIR9"/>
    <property type="match status" value="1"/>
</dbReference>
<dbReference type="RefSeq" id="XP_006657444.1">
    <property type="nucleotide sequence ID" value="XM_006657381.3"/>
</dbReference>
<feature type="domain" description="AIR9-like A9" evidence="2">
    <location>
        <begin position="843"/>
        <end position="929"/>
    </location>
</feature>
<dbReference type="PANTHER" id="PTHR31149">
    <property type="entry name" value="EXPRESSED PROTEIN"/>
    <property type="match status" value="1"/>
</dbReference>
<evidence type="ECO:0000313" key="5">
    <source>
        <dbReference type="Proteomes" id="UP000006038"/>
    </source>
</evidence>
<accession>J3MIK7</accession>
<feature type="compositionally biased region" description="Low complexity" evidence="1">
    <location>
        <begin position="147"/>
        <end position="186"/>
    </location>
</feature>
<evidence type="ECO:0000256" key="1">
    <source>
        <dbReference type="SAM" id="MobiDB-lite"/>
    </source>
</evidence>
<dbReference type="HOGENOM" id="CLU_002784_0_0_1"/>
<sequence>MEAPPETGKAVDAKTSKPRTAVPTGRFALGTASSIKKRADAAPPAELGVSRSSMTKSTSSMNAAPVQRRSSTGSAGKQQDNGSSVVAKKASPSLSDGVKKSKPVSAPAVSSKSTLEKKSSVQSERTKVDPMKKPVVKPSPISTLKKVSSVTENSNSSSSSSFRRAASNATLNSPRSPSVTSSVTKKLGSRTSSIDRGSSMPIRRKSSTADSRDSRFMMLPQVDLKASDEVRLDSRGHRVRSLKQLRLTPVLEFVYLRDNRLSSLEGIEILKGVKVLDLSFNDFKLPGFEPLENCKFLQQLYLAGNQITSLATLPELPNLEFLSVAQNRLKSLCMASQPRLQVLAASRNKISTLKGFPHLPSLEHLRVEDNPLLEIPHLEAASILLVGPTLKKFNDRDLNPSEAEVAKQYPAHTAICIRDGWEFCSPELAADSTFSFLLEQWKNKLPQDLIVMKAYVDHPFEEDPCHCHFSFTNQCNDSELVLKYQWFIGGKTPTDFVPLHGESSEVYWPKREDVGRCLKVECSLILNDAEFLPIFAVSLPVSPGTGCPKVINLTVHGDLVEGNVLRGVPEIAWCGGAPGKGVASWLRRRWNGNAVVIDGAERMEYQLTLDDVDSSLVFMYTPVTEDGVKGEPQCTMTDFVLAATPSVSSVHVVGDIVEDTTIKGKGKYFGGKEGLSKFLWFREKENGEFLLVLSNSMEYTLTKEDVGHRLKFVYIPINLEGQEGEASYAMTDAVKKAPPKVLDLKIVGEMREGSKVCATATVKGGTEGFSRVQWFKGSSSKFLNEHELQILTTSKVSKTFRIPLSAVGCYIVAKFTPMAPDGETGEPAYAASADVVEMLPPSLNFLTVTGEVSEGQMLTASYGYIGGHEGNSLYSWHLHETEDDEGSLVSEASGLLQYQVAKEAVGKFVSFKCIPIRNDGILGEPKVFMGKDRVTPGKPTLLSLELTGEAIEGTTMVVNRTYWGGDEGETIFRWILTSSDGTQKQIEGATSSSYTLNCNDIGFYISVLCEPVRSDGVRGSLVSTEESGPIIPGPPTCLSLELAGPMVEGGCLTFHAEYTGGFKGDCIQEWLRLHSDGSKEKLTTDELLDLTLDDVDSRIELIFTPVRYDGLQGSPKDVLSDTILPGDPKGVDLVLPECSQDNEISPIKTYFGGKEGIGKYTWYRTKEKLDNLDPDLVASCSEVVGVNLMYTPSLEDVGFYLIHHWIPTRCDGEIGDPLMAATGDPVMAAFPSVADVHLEQKSSSLYSGTGIYYGGYEGSSLYKWYRESSDGTRHCIDGADLITYEVTDADYSCRLLFGYIPVRSDGIIGEEKLSEPSDVILPELLKIEALSFKGNQVERETLTAVEQIPSNEVQQHLWSNYKKEITYQWFASNGSGVDQTFEPLANQCSRSFKLRFEDIGRCLKCECSVSDVFARSSELISAVTAPILPGKPKIEKLEIEGRGFHTNLYGVRGTYTGGKEGKSRIQWLRSMVGSPDLISIPGEIGRTYEANVDDVGYRLVVIYTPVREDGVEGQPISASTEPIAVEPEIYKEVKQKLDEGSVKFEVLCDKDRTPKKAQVMGHLERRILEVNRKRIKVVKPGSKASFPTTEVRGTYVPPFHVELYRNDQHRFKIVVDGDNEVDLMVQTRHMRDVIILVIRGLAQKFNSTSLNSLLKIEA</sequence>
<dbReference type="Pfam" id="PF23197">
    <property type="entry name" value="IG_AIR9"/>
    <property type="match status" value="9"/>
</dbReference>
<protein>
    <recommendedName>
        <fullName evidence="6">Ig-like domain-containing protein</fullName>
    </recommendedName>
</protein>
<feature type="compositionally biased region" description="Low complexity" evidence="1">
    <location>
        <begin position="50"/>
        <end position="61"/>
    </location>
</feature>
<dbReference type="InterPro" id="IPR056284">
    <property type="entry name" value="AIR9-like_A9"/>
</dbReference>
<evidence type="ECO:0000259" key="3">
    <source>
        <dbReference type="Pfam" id="PF23218"/>
    </source>
</evidence>
<dbReference type="InterPro" id="IPR001611">
    <property type="entry name" value="Leu-rich_rpt"/>
</dbReference>
<feature type="domain" description="AIR9-like A9" evidence="2">
    <location>
        <begin position="741"/>
        <end position="830"/>
    </location>
</feature>
<evidence type="ECO:0000313" key="4">
    <source>
        <dbReference type="EnsemblPlants" id="OB07G12390.1"/>
    </source>
</evidence>
<reference evidence="4" key="1">
    <citation type="journal article" date="2013" name="Nat. Commun.">
        <title>Whole-genome sequencing of Oryza brachyantha reveals mechanisms underlying Oryza genome evolution.</title>
        <authorList>
            <person name="Chen J."/>
            <person name="Huang Q."/>
            <person name="Gao D."/>
            <person name="Wang J."/>
            <person name="Lang Y."/>
            <person name="Liu T."/>
            <person name="Li B."/>
            <person name="Bai Z."/>
            <person name="Luis Goicoechea J."/>
            <person name="Liang C."/>
            <person name="Chen C."/>
            <person name="Zhang W."/>
            <person name="Sun S."/>
            <person name="Liao Y."/>
            <person name="Zhang X."/>
            <person name="Yang L."/>
            <person name="Song C."/>
            <person name="Wang M."/>
            <person name="Shi J."/>
            <person name="Liu G."/>
            <person name="Liu J."/>
            <person name="Zhou H."/>
            <person name="Zhou W."/>
            <person name="Yu Q."/>
            <person name="An N."/>
            <person name="Chen Y."/>
            <person name="Cai Q."/>
            <person name="Wang B."/>
            <person name="Liu B."/>
            <person name="Min J."/>
            <person name="Huang Y."/>
            <person name="Wu H."/>
            <person name="Li Z."/>
            <person name="Zhang Y."/>
            <person name="Yin Y."/>
            <person name="Song W."/>
            <person name="Jiang J."/>
            <person name="Jackson S.A."/>
            <person name="Wing R.A."/>
            <person name="Wang J."/>
            <person name="Chen M."/>
        </authorList>
    </citation>
    <scope>NUCLEOTIDE SEQUENCE [LARGE SCALE GENOMIC DNA]</scope>
    <source>
        <strain evidence="4">cv. IRGC 101232</strain>
    </source>
</reference>
<dbReference type="Gene3D" id="2.60.40.2700">
    <property type="match status" value="1"/>
</dbReference>
<dbReference type="Proteomes" id="UP000006038">
    <property type="component" value="Chromosome 7"/>
</dbReference>
<dbReference type="SMART" id="SM00364">
    <property type="entry name" value="LRR_BAC"/>
    <property type="match status" value="4"/>
</dbReference>
<organism evidence="4">
    <name type="scientific">Oryza brachyantha</name>
    <name type="common">malo sina</name>
    <dbReference type="NCBI Taxonomy" id="4533"/>
    <lineage>
        <taxon>Eukaryota</taxon>
        <taxon>Viridiplantae</taxon>
        <taxon>Streptophyta</taxon>
        <taxon>Embryophyta</taxon>
        <taxon>Tracheophyta</taxon>
        <taxon>Spermatophyta</taxon>
        <taxon>Magnoliopsida</taxon>
        <taxon>Liliopsida</taxon>
        <taxon>Poales</taxon>
        <taxon>Poaceae</taxon>
        <taxon>BOP clade</taxon>
        <taxon>Oryzoideae</taxon>
        <taxon>Oryzeae</taxon>
        <taxon>Oryzinae</taxon>
        <taxon>Oryza</taxon>
    </lineage>
</organism>
<dbReference type="GeneID" id="102706952"/>
<gene>
    <name evidence="4" type="primary">LOC102706952</name>
</gene>
<dbReference type="InterPro" id="IPR032675">
    <property type="entry name" value="LRR_dom_sf"/>
</dbReference>
<dbReference type="PROSITE" id="PS51450">
    <property type="entry name" value="LRR"/>
    <property type="match status" value="3"/>
</dbReference>
<feature type="domain" description="AIR9-like A9" evidence="2">
    <location>
        <begin position="550"/>
        <end position="637"/>
    </location>
</feature>
<dbReference type="PANTHER" id="PTHR31149:SF11">
    <property type="entry name" value="187-KDA MICROTUBULE-ASSOCIATED PROTEIN AIR9"/>
    <property type="match status" value="1"/>
</dbReference>
<keyword evidence="5" id="KW-1185">Reference proteome</keyword>
<dbReference type="FunFam" id="2.60.40.2700:FF:000002">
    <property type="entry name" value="187-kDa microtubule-associated protein AIR9"/>
    <property type="match status" value="1"/>
</dbReference>
<dbReference type="eggNOG" id="KOG0531">
    <property type="taxonomic scope" value="Eukaryota"/>
</dbReference>